<keyword evidence="4" id="KW-0175">Coiled coil</keyword>
<evidence type="ECO:0000313" key="7">
    <source>
        <dbReference type="Proteomes" id="UP000267289"/>
    </source>
</evidence>
<evidence type="ECO:0000313" key="6">
    <source>
        <dbReference type="EMBL" id="VBA46064.1"/>
    </source>
</evidence>
<dbReference type="Gene3D" id="1.10.10.10">
    <property type="entry name" value="Winged helix-like DNA-binding domain superfamily/Winged helix DNA-binding domain"/>
    <property type="match status" value="1"/>
</dbReference>
<dbReference type="InterPro" id="IPR008920">
    <property type="entry name" value="TF_FadR/GntR_C"/>
</dbReference>
<dbReference type="SUPFAM" id="SSF48008">
    <property type="entry name" value="GntR ligand-binding domain-like"/>
    <property type="match status" value="1"/>
</dbReference>
<reference evidence="6 7" key="1">
    <citation type="submission" date="2018-09" db="EMBL/GenBank/DDBJ databases">
        <authorList>
            <person name="Tagini F."/>
        </authorList>
    </citation>
    <scope>NUCLEOTIDE SEQUENCE [LARGE SCALE GENOMIC DNA]</scope>
    <source>
        <strain evidence="6 7">MK13</strain>
    </source>
</reference>
<keyword evidence="7" id="KW-1185">Reference proteome</keyword>
<sequence length="260" mass="28940">MTGKNSFALTRTQDRVRPLKMSDQVAAQIRRMIARGDLVDGDWLPTEAELMEQFGVSRPTLREAFRLLEGDSLVVIRRGPPGGARVTVPGPDAAADLFGMVLTLSGTTVGDVWDARLTIEPPAVRRLAETATQDELRELDEELERVRAAANDARTFSRAGVRFHVKLVELSGNHTLTAVIGMLSEIVERELAKTVAEIGPESDEIRRANRRALRGYEKITELIHAGDGEAAERAWIEHMKSARRYVAKAHHQDRVIDLLY</sequence>
<dbReference type="Gene3D" id="1.20.120.530">
    <property type="entry name" value="GntR ligand-binding domain-like"/>
    <property type="match status" value="1"/>
</dbReference>
<dbReference type="SMART" id="SM00345">
    <property type="entry name" value="HTH_GNTR"/>
    <property type="match status" value="1"/>
</dbReference>
<dbReference type="GO" id="GO:0003700">
    <property type="term" value="F:DNA-binding transcription factor activity"/>
    <property type="evidence" value="ECO:0007669"/>
    <property type="project" value="InterPro"/>
</dbReference>
<proteinExistence type="predicted"/>
<dbReference type="CDD" id="cd07377">
    <property type="entry name" value="WHTH_GntR"/>
    <property type="match status" value="1"/>
</dbReference>
<accession>A0A498QKJ9</accession>
<keyword evidence="1" id="KW-0805">Transcription regulation</keyword>
<gene>
    <name evidence="6" type="primary">pdhR_2</name>
    <name evidence="6" type="ORF">LAUMK13_05591</name>
</gene>
<dbReference type="InterPro" id="IPR036390">
    <property type="entry name" value="WH_DNA-bd_sf"/>
</dbReference>
<dbReference type="EMBL" id="UPHQ01000311">
    <property type="protein sequence ID" value="VBA46064.1"/>
    <property type="molecule type" value="Genomic_DNA"/>
</dbReference>
<evidence type="ECO:0000256" key="2">
    <source>
        <dbReference type="ARBA" id="ARBA00023125"/>
    </source>
</evidence>
<feature type="domain" description="HTH gntR-type" evidence="5">
    <location>
        <begin position="19"/>
        <end position="89"/>
    </location>
</feature>
<dbReference type="InterPro" id="IPR011711">
    <property type="entry name" value="GntR_C"/>
</dbReference>
<dbReference type="SUPFAM" id="SSF46785">
    <property type="entry name" value="Winged helix' DNA-binding domain"/>
    <property type="match status" value="1"/>
</dbReference>
<dbReference type="SMART" id="SM00895">
    <property type="entry name" value="FCD"/>
    <property type="match status" value="1"/>
</dbReference>
<keyword evidence="6" id="KW-0670">Pyruvate</keyword>
<organism evidence="6 7">
    <name type="scientific">Mycobacterium innocens</name>
    <dbReference type="NCBI Taxonomy" id="2341083"/>
    <lineage>
        <taxon>Bacteria</taxon>
        <taxon>Bacillati</taxon>
        <taxon>Actinomycetota</taxon>
        <taxon>Actinomycetes</taxon>
        <taxon>Mycobacteriales</taxon>
        <taxon>Mycobacteriaceae</taxon>
        <taxon>Mycobacterium</taxon>
    </lineage>
</organism>
<dbReference type="InterPro" id="IPR000524">
    <property type="entry name" value="Tscrpt_reg_HTH_GntR"/>
</dbReference>
<dbReference type="PANTHER" id="PTHR43537:SF49">
    <property type="entry name" value="TRANSCRIPTIONAL REGULATORY PROTEIN"/>
    <property type="match status" value="1"/>
</dbReference>
<dbReference type="PROSITE" id="PS50949">
    <property type="entry name" value="HTH_GNTR"/>
    <property type="match status" value="1"/>
</dbReference>
<evidence type="ECO:0000259" key="5">
    <source>
        <dbReference type="PROSITE" id="PS50949"/>
    </source>
</evidence>
<dbReference type="PANTHER" id="PTHR43537">
    <property type="entry name" value="TRANSCRIPTIONAL REGULATOR, GNTR FAMILY"/>
    <property type="match status" value="1"/>
</dbReference>
<keyword evidence="3" id="KW-0804">Transcription</keyword>
<dbReference type="InterPro" id="IPR036388">
    <property type="entry name" value="WH-like_DNA-bd_sf"/>
</dbReference>
<dbReference type="Pfam" id="PF00392">
    <property type="entry name" value="GntR"/>
    <property type="match status" value="1"/>
</dbReference>
<dbReference type="PRINTS" id="PR00035">
    <property type="entry name" value="HTHGNTR"/>
</dbReference>
<evidence type="ECO:0000256" key="1">
    <source>
        <dbReference type="ARBA" id="ARBA00023015"/>
    </source>
</evidence>
<evidence type="ECO:0000256" key="3">
    <source>
        <dbReference type="ARBA" id="ARBA00023163"/>
    </source>
</evidence>
<dbReference type="Pfam" id="PF07729">
    <property type="entry name" value="FCD"/>
    <property type="match status" value="1"/>
</dbReference>
<name>A0A498QKJ9_9MYCO</name>
<dbReference type="RefSeq" id="WP_075543801.1">
    <property type="nucleotide sequence ID" value="NZ_UPHQ01000311.1"/>
</dbReference>
<keyword evidence="2" id="KW-0238">DNA-binding</keyword>
<feature type="coiled-coil region" evidence="4">
    <location>
        <begin position="129"/>
        <end position="156"/>
    </location>
</feature>
<protein>
    <submittedName>
        <fullName evidence="6">Pyruvate dehydrogenase complex repressor</fullName>
    </submittedName>
</protein>
<dbReference type="GO" id="GO:0003677">
    <property type="term" value="F:DNA binding"/>
    <property type="evidence" value="ECO:0007669"/>
    <property type="project" value="UniProtKB-KW"/>
</dbReference>
<evidence type="ECO:0000256" key="4">
    <source>
        <dbReference type="SAM" id="Coils"/>
    </source>
</evidence>
<dbReference type="AlphaFoldDB" id="A0A498QKJ9"/>
<dbReference type="Proteomes" id="UP000267289">
    <property type="component" value="Unassembled WGS sequence"/>
</dbReference>